<keyword evidence="1" id="KW-0175">Coiled coil</keyword>
<dbReference type="AlphaFoldDB" id="A0A4D6N256"/>
<feature type="compositionally biased region" description="Basic and acidic residues" evidence="2">
    <location>
        <begin position="157"/>
        <end position="169"/>
    </location>
</feature>
<feature type="compositionally biased region" description="Basic residues" evidence="2">
    <location>
        <begin position="188"/>
        <end position="200"/>
    </location>
</feature>
<proteinExistence type="predicted"/>
<gene>
    <name evidence="3" type="ORF">DEO72_LG9g2876</name>
</gene>
<protein>
    <submittedName>
        <fullName evidence="3">Uncharacterized protein</fullName>
    </submittedName>
</protein>
<feature type="compositionally biased region" description="Basic and acidic residues" evidence="2">
    <location>
        <begin position="343"/>
        <end position="380"/>
    </location>
</feature>
<dbReference type="PANTHER" id="PTHR33701">
    <property type="entry name" value="TRANSMEMBRANE PROTEIN"/>
    <property type="match status" value="1"/>
</dbReference>
<feature type="compositionally biased region" description="Polar residues" evidence="2">
    <location>
        <begin position="381"/>
        <end position="400"/>
    </location>
</feature>
<accession>A0A4D6N256</accession>
<dbReference type="Proteomes" id="UP000501690">
    <property type="component" value="Linkage Group LG9"/>
</dbReference>
<feature type="coiled-coil region" evidence="1">
    <location>
        <begin position="46"/>
        <end position="80"/>
    </location>
</feature>
<organism evidence="3 4">
    <name type="scientific">Vigna unguiculata</name>
    <name type="common">Cowpea</name>
    <dbReference type="NCBI Taxonomy" id="3917"/>
    <lineage>
        <taxon>Eukaryota</taxon>
        <taxon>Viridiplantae</taxon>
        <taxon>Streptophyta</taxon>
        <taxon>Embryophyta</taxon>
        <taxon>Tracheophyta</taxon>
        <taxon>Spermatophyta</taxon>
        <taxon>Magnoliopsida</taxon>
        <taxon>eudicotyledons</taxon>
        <taxon>Gunneridae</taxon>
        <taxon>Pentapetalae</taxon>
        <taxon>rosids</taxon>
        <taxon>fabids</taxon>
        <taxon>Fabales</taxon>
        <taxon>Fabaceae</taxon>
        <taxon>Papilionoideae</taxon>
        <taxon>50 kb inversion clade</taxon>
        <taxon>NPAAA clade</taxon>
        <taxon>indigoferoid/millettioid clade</taxon>
        <taxon>Phaseoleae</taxon>
        <taxon>Vigna</taxon>
    </lineage>
</organism>
<sequence length="666" mass="74209">MVDGVENIKPICEVEKVPLIASCTEDSTAMTIEFLRARLLSERSISKSARQRADELAKKVMELEEQLRMVILQRKMAEKATADVLAILENQGISGVSDEFDSGSDLENPFDSSMSNDCSKEDEGPMNSKGRQHGSDEMSGSNVDSSLGSSKSLSWKGRHDLSHSLEKCKTKTTNVRRQSSFSSFSSSPKHRLGKSCRKIRHRQPRSVMEESRDKFVQVNCQVNELVSSSEEFPNFQDGGSDILKIESKIQEENGSEANLLSKNRHIDGYGREKEMEKAIEHQAQLIDQYEAMEKAQREWEEKFRENNSTTPDSCDPGNQSDMTEDKDEGKVQIPYAAKVVTSKAEESKGEPRGVCLSEEKFKAGDREIMPKTHDDTDGYRNQKSTTFSTSDLLGQENSHSPLKENQNESLVNGQSPSSDTSHLDPGRHSYSDLRPTRSFPTDIHGVQHQNDASENKMDLYALVTREQTHKFDGVLESLKQARISLQQELNRLPVVEGGYTAKPLPSVSKNEDRFDIPIGCSGLFRLPTDFSDEATARFNVRHPAAGFGSNYHLNGTMSRTSDGQFLTNPPYSGTMLSLSADDQALSTRYLENGSRFSSNKSPFDPFSNGGPLSSSKYSYPTFPINPSYENATPQMPFGDEVSRPYSNSTVGVPLANRFSFNGDHLR</sequence>
<name>A0A4D6N256_VIGUN</name>
<evidence type="ECO:0000313" key="4">
    <source>
        <dbReference type="Proteomes" id="UP000501690"/>
    </source>
</evidence>
<feature type="compositionally biased region" description="Basic and acidic residues" evidence="2">
    <location>
        <begin position="296"/>
        <end position="305"/>
    </location>
</feature>
<feature type="compositionally biased region" description="Polar residues" evidence="2">
    <location>
        <begin position="407"/>
        <end position="420"/>
    </location>
</feature>
<feature type="region of interest" description="Disordered" evidence="2">
    <location>
        <begin position="296"/>
        <end position="437"/>
    </location>
</feature>
<evidence type="ECO:0000256" key="1">
    <source>
        <dbReference type="SAM" id="Coils"/>
    </source>
</evidence>
<feature type="compositionally biased region" description="Basic and acidic residues" evidence="2">
    <location>
        <begin position="421"/>
        <end position="435"/>
    </location>
</feature>
<reference evidence="3 4" key="1">
    <citation type="submission" date="2019-04" db="EMBL/GenBank/DDBJ databases">
        <title>An improved genome assembly and genetic linkage map for asparagus bean, Vigna unguiculata ssp. sesquipedialis.</title>
        <authorList>
            <person name="Xia Q."/>
            <person name="Zhang R."/>
            <person name="Dong Y."/>
        </authorList>
    </citation>
    <scope>NUCLEOTIDE SEQUENCE [LARGE SCALE GENOMIC DNA]</scope>
    <source>
        <tissue evidence="3">Leaf</tissue>
    </source>
</reference>
<feature type="compositionally biased region" description="Polar residues" evidence="2">
    <location>
        <begin position="306"/>
        <end position="321"/>
    </location>
</feature>
<dbReference type="PANTHER" id="PTHR33701:SF3">
    <property type="entry name" value="TRANSCRIPTIONAL REGULATOR ATRX"/>
    <property type="match status" value="1"/>
</dbReference>
<dbReference type="EMBL" id="CP039353">
    <property type="protein sequence ID" value="QCE07856.1"/>
    <property type="molecule type" value="Genomic_DNA"/>
</dbReference>
<feature type="region of interest" description="Disordered" evidence="2">
    <location>
        <begin position="98"/>
        <end position="200"/>
    </location>
</feature>
<evidence type="ECO:0000256" key="2">
    <source>
        <dbReference type="SAM" id="MobiDB-lite"/>
    </source>
</evidence>
<feature type="compositionally biased region" description="Low complexity" evidence="2">
    <location>
        <begin position="139"/>
        <end position="154"/>
    </location>
</feature>
<evidence type="ECO:0000313" key="3">
    <source>
        <dbReference type="EMBL" id="QCE07856.1"/>
    </source>
</evidence>
<keyword evidence="4" id="KW-1185">Reference proteome</keyword>